<name>A0A0R0AB52_9GAMM</name>
<feature type="transmembrane region" description="Helical" evidence="1">
    <location>
        <begin position="220"/>
        <end position="237"/>
    </location>
</feature>
<evidence type="ECO:0000256" key="1">
    <source>
        <dbReference type="SAM" id="Phobius"/>
    </source>
</evidence>
<feature type="transmembrane region" description="Helical" evidence="1">
    <location>
        <begin position="541"/>
        <end position="558"/>
    </location>
</feature>
<reference evidence="2 3" key="1">
    <citation type="submission" date="2015-10" db="EMBL/GenBank/DDBJ databases">
        <title>Genome sequencing and analysis of members of genus Stenotrophomonas.</title>
        <authorList>
            <person name="Patil P.P."/>
            <person name="Midha S."/>
            <person name="Patil P.B."/>
        </authorList>
    </citation>
    <scope>NUCLEOTIDE SEQUENCE [LARGE SCALE GENOMIC DNA]</scope>
    <source>
        <strain evidence="2 3">JCM 9942</strain>
    </source>
</reference>
<feature type="transmembrane region" description="Helical" evidence="1">
    <location>
        <begin position="351"/>
        <end position="368"/>
    </location>
</feature>
<gene>
    <name evidence="2" type="ORF">ARC78_10405</name>
</gene>
<evidence type="ECO:0000313" key="2">
    <source>
        <dbReference type="EMBL" id="KRG42079.1"/>
    </source>
</evidence>
<comment type="caution">
    <text evidence="2">The sequence shown here is derived from an EMBL/GenBank/DDBJ whole genome shotgun (WGS) entry which is preliminary data.</text>
</comment>
<feature type="transmembrane region" description="Helical" evidence="1">
    <location>
        <begin position="424"/>
        <end position="448"/>
    </location>
</feature>
<dbReference type="Proteomes" id="UP000050836">
    <property type="component" value="Unassembled WGS sequence"/>
</dbReference>
<keyword evidence="1" id="KW-0812">Transmembrane</keyword>
<evidence type="ECO:0008006" key="4">
    <source>
        <dbReference type="Google" id="ProtNLM"/>
    </source>
</evidence>
<dbReference type="AlphaFoldDB" id="A0A0R0AB52"/>
<accession>A0A0R0AB52</accession>
<keyword evidence="1" id="KW-0472">Membrane</keyword>
<feature type="transmembrane region" description="Helical" evidence="1">
    <location>
        <begin position="180"/>
        <end position="200"/>
    </location>
</feature>
<feature type="transmembrane region" description="Helical" evidence="1">
    <location>
        <begin position="570"/>
        <end position="591"/>
    </location>
</feature>
<protein>
    <recommendedName>
        <fullName evidence="4">DUF2142 domain-containing protein</fullName>
    </recommendedName>
</protein>
<proteinExistence type="predicted"/>
<feature type="transmembrane region" description="Helical" evidence="1">
    <location>
        <begin position="20"/>
        <end position="39"/>
    </location>
</feature>
<keyword evidence="3" id="KW-1185">Reference proteome</keyword>
<keyword evidence="1" id="KW-1133">Transmembrane helix</keyword>
<evidence type="ECO:0000313" key="3">
    <source>
        <dbReference type="Proteomes" id="UP000050836"/>
    </source>
</evidence>
<dbReference type="InterPro" id="IPR018674">
    <property type="entry name" value="DUF2142_membrane"/>
</dbReference>
<feature type="transmembrane region" description="Helical" evidence="1">
    <location>
        <begin position="627"/>
        <end position="645"/>
    </location>
</feature>
<organism evidence="2 3">
    <name type="scientific">Stenotrophomonas pictorum JCM 9942</name>
    <dbReference type="NCBI Taxonomy" id="1236960"/>
    <lineage>
        <taxon>Bacteria</taxon>
        <taxon>Pseudomonadati</taxon>
        <taxon>Pseudomonadota</taxon>
        <taxon>Gammaproteobacteria</taxon>
        <taxon>Lysobacterales</taxon>
        <taxon>Lysobacteraceae</taxon>
        <taxon>Stenotrophomonas</taxon>
    </lineage>
</organism>
<sequence>MKAMEMAVGKPSRLLWKPGKLGVLAIVTFGLFLAGALWLSQDRSQARLSFTVQSTVSGQLQVFFDEDGDFSEVMSEWYPVVVGQRQEVRLARTGMQLTRLRVDPPNGGDVSLCDVVLRVAGENHAYVSGARHDLELVEAGPCRVLSSTADAADPQLVLGASPAMEAALATALRWQGLHQAVMYATGLWLLLLLVVLRWIYLAPLRRYARLAWLERLDGNAHWLCMALLLVFGSLYAVRTPPGAVPDERAHLAKIVRIGQGTPFGWHDGQRFPDLSAMYGPFSGYLGNKQPFSKAQLERQLAQPLACAPTSAPPTGGADPYFPHHYAVAAVAFSSTCAMSGSFGTFLYSARLLNLLLASLLVGLGIALAGRAKWALAFVALLPMSLAQLASVSADSLVIALTIAWTGLTSGLAAGRVPLRRILPVLWGLAIAIGLLKPGAAWVLASLLFCREAFRQSGLSFLRGLGCFVALPWALHLALIAMADADGIARAGVDPASNIRQLLHDPDTFLGLLWNTLTGEHGAHLYRMMVGILGWIDVPLSAWAYPLAGYALVAALFLAGNRPDALRWPRVAPAALVMVAGAVVMIALPLYVQWTSVDATIVQGLQGRYFLPPLAFAWAWMSMRSPDPLRALLLAFVLTAAMVLNLDALERLHLAYFVSGR</sequence>
<dbReference type="Pfam" id="PF09913">
    <property type="entry name" value="DUF2142"/>
    <property type="match status" value="1"/>
</dbReference>
<dbReference type="EMBL" id="LLXS01000021">
    <property type="protein sequence ID" value="KRG42079.1"/>
    <property type="molecule type" value="Genomic_DNA"/>
</dbReference>
<feature type="transmembrane region" description="Helical" evidence="1">
    <location>
        <begin position="460"/>
        <end position="482"/>
    </location>
</feature>
<feature type="transmembrane region" description="Helical" evidence="1">
    <location>
        <begin position="325"/>
        <end position="345"/>
    </location>
</feature>